<dbReference type="EMBL" id="UINC01030307">
    <property type="protein sequence ID" value="SVB14485.1"/>
    <property type="molecule type" value="Genomic_DNA"/>
</dbReference>
<reference evidence="2" key="1">
    <citation type="submission" date="2018-05" db="EMBL/GenBank/DDBJ databases">
        <authorList>
            <person name="Lanie J.A."/>
            <person name="Ng W.-L."/>
            <person name="Kazmierczak K.M."/>
            <person name="Andrzejewski T.M."/>
            <person name="Davidsen T.M."/>
            <person name="Wayne K.J."/>
            <person name="Tettelin H."/>
            <person name="Glass J.I."/>
            <person name="Rusch D."/>
            <person name="Podicherti R."/>
            <person name="Tsui H.-C.T."/>
            <person name="Winkler M.E."/>
        </authorList>
    </citation>
    <scope>NUCLEOTIDE SEQUENCE</scope>
</reference>
<protein>
    <submittedName>
        <fullName evidence="2">Uncharacterized protein</fullName>
    </submittedName>
</protein>
<evidence type="ECO:0000256" key="1">
    <source>
        <dbReference type="SAM" id="MobiDB-lite"/>
    </source>
</evidence>
<feature type="compositionally biased region" description="Basic and acidic residues" evidence="1">
    <location>
        <begin position="18"/>
        <end position="29"/>
    </location>
</feature>
<proteinExistence type="predicted"/>
<evidence type="ECO:0000313" key="2">
    <source>
        <dbReference type="EMBL" id="SVB14485.1"/>
    </source>
</evidence>
<gene>
    <name evidence="2" type="ORF">METZ01_LOCUS167339</name>
</gene>
<feature type="region of interest" description="Disordered" evidence="1">
    <location>
        <begin position="1"/>
        <end position="29"/>
    </location>
</feature>
<name>A0A382BL16_9ZZZZ</name>
<dbReference type="AlphaFoldDB" id="A0A382BL16"/>
<accession>A0A382BL16</accession>
<organism evidence="2">
    <name type="scientific">marine metagenome</name>
    <dbReference type="NCBI Taxonomy" id="408172"/>
    <lineage>
        <taxon>unclassified sequences</taxon>
        <taxon>metagenomes</taxon>
        <taxon>ecological metagenomes</taxon>
    </lineage>
</organism>
<sequence length="29" mass="3062">MSAGHGLADAHCLATEWDAAHPREPSPPH</sequence>